<keyword evidence="2" id="KW-1185">Reference proteome</keyword>
<comment type="caution">
    <text evidence="1">The sequence shown here is derived from an EMBL/GenBank/DDBJ whole genome shotgun (WGS) entry which is preliminary data.</text>
</comment>
<sequence length="68" mass="7604">MNTEGIHNVFNVVVKSLELKGFVETDFKSIYPQYLELAIRRVAGGEGLAQDLYPSAQCETSNKKTVVR</sequence>
<dbReference type="Proteomes" id="UP001314170">
    <property type="component" value="Unassembled WGS sequence"/>
</dbReference>
<evidence type="ECO:0000313" key="2">
    <source>
        <dbReference type="Proteomes" id="UP001314170"/>
    </source>
</evidence>
<protein>
    <submittedName>
        <fullName evidence="1">Uncharacterized protein</fullName>
    </submittedName>
</protein>
<organism evidence="1 2">
    <name type="scientific">Dovyalis caffra</name>
    <dbReference type="NCBI Taxonomy" id="77055"/>
    <lineage>
        <taxon>Eukaryota</taxon>
        <taxon>Viridiplantae</taxon>
        <taxon>Streptophyta</taxon>
        <taxon>Embryophyta</taxon>
        <taxon>Tracheophyta</taxon>
        <taxon>Spermatophyta</taxon>
        <taxon>Magnoliopsida</taxon>
        <taxon>eudicotyledons</taxon>
        <taxon>Gunneridae</taxon>
        <taxon>Pentapetalae</taxon>
        <taxon>rosids</taxon>
        <taxon>fabids</taxon>
        <taxon>Malpighiales</taxon>
        <taxon>Salicaceae</taxon>
        <taxon>Flacourtieae</taxon>
        <taxon>Dovyalis</taxon>
    </lineage>
</organism>
<proteinExistence type="predicted"/>
<accession>A0AAV1REC6</accession>
<reference evidence="1 2" key="1">
    <citation type="submission" date="2024-01" db="EMBL/GenBank/DDBJ databases">
        <authorList>
            <person name="Waweru B."/>
        </authorList>
    </citation>
    <scope>NUCLEOTIDE SEQUENCE [LARGE SCALE GENOMIC DNA]</scope>
</reference>
<gene>
    <name evidence="1" type="ORF">DCAF_LOCUS8928</name>
</gene>
<dbReference type="AlphaFoldDB" id="A0AAV1REC6"/>
<name>A0AAV1REC6_9ROSI</name>
<evidence type="ECO:0000313" key="1">
    <source>
        <dbReference type="EMBL" id="CAK7332335.1"/>
    </source>
</evidence>
<dbReference type="EMBL" id="CAWUPB010000913">
    <property type="protein sequence ID" value="CAK7332335.1"/>
    <property type="molecule type" value="Genomic_DNA"/>
</dbReference>